<proteinExistence type="predicted"/>
<gene>
    <name evidence="4" type="ORF">BXY58_0256</name>
</gene>
<dbReference type="AlphaFoldDB" id="A0A420DCY6"/>
<name>A0A420DCY6_9FLAO</name>
<dbReference type="InterPro" id="IPR026444">
    <property type="entry name" value="Secre_tail"/>
</dbReference>
<feature type="chain" id="PRO_5019251416" evidence="2">
    <location>
        <begin position="27"/>
        <end position="361"/>
    </location>
</feature>
<evidence type="ECO:0000256" key="1">
    <source>
        <dbReference type="ARBA" id="ARBA00022729"/>
    </source>
</evidence>
<feature type="domain" description="Secretion system C-terminal sorting" evidence="3">
    <location>
        <begin position="296"/>
        <end position="359"/>
    </location>
</feature>
<accession>A0A420DCY6</accession>
<organism evidence="4 5">
    <name type="scientific">Epilithonimonas arachidiradicis</name>
    <dbReference type="NCBI Taxonomy" id="1617282"/>
    <lineage>
        <taxon>Bacteria</taxon>
        <taxon>Pseudomonadati</taxon>
        <taxon>Bacteroidota</taxon>
        <taxon>Flavobacteriia</taxon>
        <taxon>Flavobacteriales</taxon>
        <taxon>Weeksellaceae</taxon>
        <taxon>Chryseobacterium group</taxon>
        <taxon>Epilithonimonas</taxon>
    </lineage>
</organism>
<keyword evidence="1 2" id="KW-0732">Signal</keyword>
<dbReference type="EMBL" id="RAQH01000001">
    <property type="protein sequence ID" value="RKE89684.1"/>
    <property type="molecule type" value="Genomic_DNA"/>
</dbReference>
<dbReference type="Proteomes" id="UP000285906">
    <property type="component" value="Unassembled WGS sequence"/>
</dbReference>
<evidence type="ECO:0000256" key="2">
    <source>
        <dbReference type="SAM" id="SignalP"/>
    </source>
</evidence>
<evidence type="ECO:0000313" key="5">
    <source>
        <dbReference type="Proteomes" id="UP000285906"/>
    </source>
</evidence>
<evidence type="ECO:0000259" key="3">
    <source>
        <dbReference type="Pfam" id="PF18962"/>
    </source>
</evidence>
<evidence type="ECO:0000313" key="4">
    <source>
        <dbReference type="EMBL" id="RKE89684.1"/>
    </source>
</evidence>
<feature type="signal peptide" evidence="2">
    <location>
        <begin position="1"/>
        <end position="26"/>
    </location>
</feature>
<protein>
    <submittedName>
        <fullName evidence="4">Putative secreted protein (Por secretion system target)</fullName>
    </submittedName>
</protein>
<dbReference type="Pfam" id="PF18962">
    <property type="entry name" value="Por_Secre_tail"/>
    <property type="match status" value="1"/>
</dbReference>
<reference evidence="4 5" key="1">
    <citation type="submission" date="2018-09" db="EMBL/GenBank/DDBJ databases">
        <title>Genomic Encyclopedia of Archaeal and Bacterial Type Strains, Phase II (KMG-II): from individual species to whole genera.</title>
        <authorList>
            <person name="Goeker M."/>
        </authorList>
    </citation>
    <scope>NUCLEOTIDE SEQUENCE [LARGE SCALE GENOMIC DNA]</scope>
    <source>
        <strain evidence="4 5">DSM 27620</strain>
    </source>
</reference>
<sequence length="361" mass="39656">MLEKFNYMINKYLSLGLFAAFFNVQAQNCTPQTAGGNIGDNGCVSLTYQNQTVFYKTVRAADGNEWLQQNLGSSNVATSIADEGARGDYFQYGRWDDGHQLKTSQTTETYPTPNNPFGLGAGTNLFYIGGGTPWSSNYTGWFANPEQNDNWTAKNLSEVTEHNGMDPCKAIGDNWEMPSEADWDLVMTKENIFPKPAGATTGGMQRGFESNLKIAGAGARKDAGWAFEGQRAYLWTRSASANPNFYRYAYLGTSSLSTTGFGGDAKSFGYSVRCVNKTNNSLTVNDYAKADFSFGPNPADKFIKVNTENALKSVEILSVTGQKVLETKDNIVDVSSLTKGNYFIKITFENGKTTTKKFIKK</sequence>
<comment type="caution">
    <text evidence="4">The sequence shown here is derived from an EMBL/GenBank/DDBJ whole genome shotgun (WGS) entry which is preliminary data.</text>
</comment>
<dbReference type="NCBIfam" id="TIGR04183">
    <property type="entry name" value="Por_Secre_tail"/>
    <property type="match status" value="1"/>
</dbReference>